<dbReference type="PANTHER" id="PTHR10353:SF137">
    <property type="entry name" value="MYROSINASE 3-RELATED"/>
    <property type="match status" value="1"/>
</dbReference>
<dbReference type="GO" id="GO:0004553">
    <property type="term" value="F:hydrolase activity, hydrolyzing O-glycosyl compounds"/>
    <property type="evidence" value="ECO:0007669"/>
    <property type="project" value="UniProtKB-ARBA"/>
</dbReference>
<evidence type="ECO:0000256" key="3">
    <source>
        <dbReference type="ARBA" id="ARBA00023295"/>
    </source>
</evidence>
<proteinExistence type="inferred from homology"/>
<accession>A0ABD3A501</accession>
<evidence type="ECO:0000256" key="1">
    <source>
        <dbReference type="ARBA" id="ARBA00010838"/>
    </source>
</evidence>
<dbReference type="Gene3D" id="3.20.20.80">
    <property type="entry name" value="Glycosidases"/>
    <property type="match status" value="2"/>
</dbReference>
<reference evidence="5 6" key="1">
    <citation type="submission" date="2024-11" db="EMBL/GenBank/DDBJ databases">
        <title>A near-complete genome assembly of Cinchona calisaya.</title>
        <authorList>
            <person name="Lian D.C."/>
            <person name="Zhao X.W."/>
            <person name="Wei L."/>
        </authorList>
    </citation>
    <scope>NUCLEOTIDE SEQUENCE [LARGE SCALE GENOMIC DNA]</scope>
    <source>
        <tissue evidence="5">Nenye</tissue>
    </source>
</reference>
<dbReference type="Pfam" id="PF00232">
    <property type="entry name" value="Glyco_hydro_1"/>
    <property type="match status" value="2"/>
</dbReference>
<dbReference type="InterPro" id="IPR001360">
    <property type="entry name" value="Glyco_hydro_1"/>
</dbReference>
<dbReference type="GO" id="GO:0009821">
    <property type="term" value="P:alkaloid biosynthetic process"/>
    <property type="evidence" value="ECO:0007669"/>
    <property type="project" value="UniProtKB-ARBA"/>
</dbReference>
<comment type="similarity">
    <text evidence="1 4">Belongs to the glycosyl hydrolase 1 family.</text>
</comment>
<dbReference type="InterPro" id="IPR017853">
    <property type="entry name" value="GH"/>
</dbReference>
<keyword evidence="3" id="KW-0326">Glycosidase</keyword>
<dbReference type="AlphaFoldDB" id="A0ABD3A501"/>
<sequence>MRPTLIDSSLLGRGSYLGLKIPDDRVKYPFLAMHNIILTHASAVKHYKENYQATQKGEIGVSLVTEWFEPDDGSRSNRAASERTFDFLTEYSCMSHQSSILVRTFTAEKNRKPIRVQSPGKKEIYVYPQGLGDAPEYINREYGQPKIYITENAILNSSPAGYPEKRDDSIPMETALKDDARIQHIIAHLQSVSTAIK</sequence>
<name>A0ABD3A501_9GENT</name>
<evidence type="ECO:0000313" key="5">
    <source>
        <dbReference type="EMBL" id="KAL3526309.1"/>
    </source>
</evidence>
<evidence type="ECO:0000313" key="6">
    <source>
        <dbReference type="Proteomes" id="UP001630127"/>
    </source>
</evidence>
<keyword evidence="6" id="KW-1185">Reference proteome</keyword>
<dbReference type="Proteomes" id="UP001630127">
    <property type="component" value="Unassembled WGS sequence"/>
</dbReference>
<dbReference type="SUPFAM" id="SSF51445">
    <property type="entry name" value="(Trans)glycosidases"/>
    <property type="match status" value="1"/>
</dbReference>
<gene>
    <name evidence="5" type="ORF">ACH5RR_010965</name>
</gene>
<protein>
    <submittedName>
        <fullName evidence="5">Uncharacterized protein</fullName>
    </submittedName>
</protein>
<organism evidence="5 6">
    <name type="scientific">Cinchona calisaya</name>
    <dbReference type="NCBI Taxonomy" id="153742"/>
    <lineage>
        <taxon>Eukaryota</taxon>
        <taxon>Viridiplantae</taxon>
        <taxon>Streptophyta</taxon>
        <taxon>Embryophyta</taxon>
        <taxon>Tracheophyta</taxon>
        <taxon>Spermatophyta</taxon>
        <taxon>Magnoliopsida</taxon>
        <taxon>eudicotyledons</taxon>
        <taxon>Gunneridae</taxon>
        <taxon>Pentapetalae</taxon>
        <taxon>asterids</taxon>
        <taxon>lamiids</taxon>
        <taxon>Gentianales</taxon>
        <taxon>Rubiaceae</taxon>
        <taxon>Cinchonoideae</taxon>
        <taxon>Cinchoneae</taxon>
        <taxon>Cinchona</taxon>
    </lineage>
</organism>
<dbReference type="PANTHER" id="PTHR10353">
    <property type="entry name" value="GLYCOSYL HYDROLASE"/>
    <property type="match status" value="1"/>
</dbReference>
<evidence type="ECO:0000256" key="4">
    <source>
        <dbReference type="RuleBase" id="RU003690"/>
    </source>
</evidence>
<keyword evidence="2" id="KW-0378">Hydrolase</keyword>
<evidence type="ECO:0000256" key="2">
    <source>
        <dbReference type="ARBA" id="ARBA00022801"/>
    </source>
</evidence>
<dbReference type="EMBL" id="JBJUIK010000005">
    <property type="protein sequence ID" value="KAL3526309.1"/>
    <property type="molecule type" value="Genomic_DNA"/>
</dbReference>
<comment type="caution">
    <text evidence="5">The sequence shown here is derived from an EMBL/GenBank/DDBJ whole genome shotgun (WGS) entry which is preliminary data.</text>
</comment>